<dbReference type="Proteomes" id="UP000280668">
    <property type="component" value="Unassembled WGS sequence"/>
</dbReference>
<keyword evidence="1 3" id="KW-0808">Transferase</keyword>
<gene>
    <name evidence="3" type="ORF">EDD31_0803</name>
</gene>
<evidence type="ECO:0000313" key="4">
    <source>
        <dbReference type="Proteomes" id="UP000280668"/>
    </source>
</evidence>
<dbReference type="InterPro" id="IPR018357">
    <property type="entry name" value="Hexapep_transf_CS"/>
</dbReference>
<organism evidence="3 4">
    <name type="scientific">Bogoriella caseilytica</name>
    <dbReference type="NCBI Taxonomy" id="56055"/>
    <lineage>
        <taxon>Bacteria</taxon>
        <taxon>Bacillati</taxon>
        <taxon>Actinomycetota</taxon>
        <taxon>Actinomycetes</taxon>
        <taxon>Micrococcales</taxon>
        <taxon>Bogoriellaceae</taxon>
        <taxon>Bogoriella</taxon>
    </lineage>
</organism>
<keyword evidence="2" id="KW-0677">Repeat</keyword>
<dbReference type="CDD" id="cd04647">
    <property type="entry name" value="LbH_MAT_like"/>
    <property type="match status" value="1"/>
</dbReference>
<accession>A0A3N2BBA3</accession>
<dbReference type="AlphaFoldDB" id="A0A3N2BBA3"/>
<dbReference type="PANTHER" id="PTHR43300:SF11">
    <property type="entry name" value="ACETYLTRANSFERASE RV3034C-RELATED"/>
    <property type="match status" value="1"/>
</dbReference>
<evidence type="ECO:0000256" key="1">
    <source>
        <dbReference type="ARBA" id="ARBA00022679"/>
    </source>
</evidence>
<dbReference type="GO" id="GO:0016740">
    <property type="term" value="F:transferase activity"/>
    <property type="evidence" value="ECO:0007669"/>
    <property type="project" value="UniProtKB-KW"/>
</dbReference>
<dbReference type="RefSeq" id="WP_123303007.1">
    <property type="nucleotide sequence ID" value="NZ_RKHK01000001.1"/>
</dbReference>
<sequence length="578" mass="62448">MPSEDSGNSPFDRHHFDYSPWNFWSEASDEEQRGQLVMQQELMAQRPTVDIAQKCFISPLAAMQADELSLGSHSYIAAHAYVTGSVVTGEHCTVNVFTVVRGDVVLGDGVRIGAHTSILAFNHTMTDPDVPVYRQPLTSRGIRIGSDVWIGSQVTILDGVTIGDRAMVAAGSIVTKNVPAGAVVAGNPAVIKKWRVPGAAAAAAHAAPSAPPGQSAGTPLADRLAAFDRRARSEAAGLLHRSWDGDIADGRYVDAPGVAPTVRAHCDAVEIAAYLLDEAPPQLTWEAHRDRLRALQDPESGMIAPLDDRGEQRGPVGFDGDAAYHVLCVGYALDLLGSALVHPVSAVDALSGEELHRLLASQPWNGRPWQSGHVVDMLGTAAMWNRRHGTAHHETTALTLVGWLHLNADPHTGMWGSPGSEDGLLQLVNGFYRTTRGTYAQFGLPLPYPRAAIDTVLRHAEDPRIVAQERQNACNILDVAHPLWLLGRQQDYRWGEIQALARRLLSEALDFWQPGEGFSFAAPTGGGRRSAAQTPGLQGTEMWLAIIWYLADLLGLSAHLSYRPRGIHRPEPAVTLIS</sequence>
<dbReference type="InterPro" id="IPR011004">
    <property type="entry name" value="Trimer_LpxA-like_sf"/>
</dbReference>
<evidence type="ECO:0000256" key="2">
    <source>
        <dbReference type="ARBA" id="ARBA00022737"/>
    </source>
</evidence>
<protein>
    <submittedName>
        <fullName evidence="3">Acetyltransferase-like isoleucine patch superfamily enzyme</fullName>
    </submittedName>
</protein>
<dbReference type="Gene3D" id="2.160.10.10">
    <property type="entry name" value="Hexapeptide repeat proteins"/>
    <property type="match status" value="1"/>
</dbReference>
<dbReference type="InterPro" id="IPR001451">
    <property type="entry name" value="Hexapep"/>
</dbReference>
<comment type="caution">
    <text evidence="3">The sequence shown here is derived from an EMBL/GenBank/DDBJ whole genome shotgun (WGS) entry which is preliminary data.</text>
</comment>
<dbReference type="PROSITE" id="PS00101">
    <property type="entry name" value="HEXAPEP_TRANSFERASES"/>
    <property type="match status" value="1"/>
</dbReference>
<dbReference type="Pfam" id="PF00132">
    <property type="entry name" value="Hexapep"/>
    <property type="match status" value="1"/>
</dbReference>
<dbReference type="EMBL" id="RKHK01000001">
    <property type="protein sequence ID" value="ROR72452.1"/>
    <property type="molecule type" value="Genomic_DNA"/>
</dbReference>
<dbReference type="InterPro" id="IPR050179">
    <property type="entry name" value="Trans_hexapeptide_repeat"/>
</dbReference>
<dbReference type="SUPFAM" id="SSF51161">
    <property type="entry name" value="Trimeric LpxA-like enzymes"/>
    <property type="match status" value="1"/>
</dbReference>
<evidence type="ECO:0000313" key="3">
    <source>
        <dbReference type="EMBL" id="ROR72452.1"/>
    </source>
</evidence>
<proteinExistence type="predicted"/>
<dbReference type="OrthoDB" id="2643438at2"/>
<reference evidence="3 4" key="1">
    <citation type="submission" date="2018-11" db="EMBL/GenBank/DDBJ databases">
        <title>Sequencing the genomes of 1000 actinobacteria strains.</title>
        <authorList>
            <person name="Klenk H.-P."/>
        </authorList>
    </citation>
    <scope>NUCLEOTIDE SEQUENCE [LARGE SCALE GENOMIC DNA]</scope>
    <source>
        <strain evidence="3 4">DSM 11294</strain>
    </source>
</reference>
<dbReference type="PANTHER" id="PTHR43300">
    <property type="entry name" value="ACETYLTRANSFERASE"/>
    <property type="match status" value="1"/>
</dbReference>
<name>A0A3N2BBA3_9MICO</name>
<keyword evidence="4" id="KW-1185">Reference proteome</keyword>